<keyword evidence="2" id="KW-1133">Transmembrane helix</keyword>
<feature type="transmembrane region" description="Helical" evidence="2">
    <location>
        <begin position="31"/>
        <end position="54"/>
    </location>
</feature>
<protein>
    <submittedName>
        <fullName evidence="3">Uncharacterized protein</fullName>
    </submittedName>
</protein>
<keyword evidence="4" id="KW-1185">Reference proteome</keyword>
<sequence length="302" mass="33798">MSQMDRVVGAIRRHRSETGDMDKFWGLSGTAWTAIYTLITFGLLVVAVLAAIYAKRQWDTNKDQAESARRAQLEASRPYVIATVQPSAASRHLFDLEVRNIGRRPALNVTLRLDPPPKRARETEGLEIAKIKMLNEPITMIAPDQKLRAFYDNHIERKDAEDLPSSHEVSLTYEDTSGRTYTEHSVIDLEAMRGTMFTDVKTVHNIGKSLDEIGKILKAASVLDRHGTLDVEAATETRESRGLRVERENYEALVQHLHLVRRVAPDSSSTSEIEAKIADWEARRVGSSGPGRSEVDTPPDGE</sequence>
<evidence type="ECO:0000256" key="2">
    <source>
        <dbReference type="SAM" id="Phobius"/>
    </source>
</evidence>
<dbReference type="AlphaFoldDB" id="A0A563DRF3"/>
<reference evidence="3 4" key="1">
    <citation type="submission" date="2019-05" db="EMBL/GenBank/DDBJ databases">
        <authorList>
            <person name="Lee S.D."/>
        </authorList>
    </citation>
    <scope>NUCLEOTIDE SEQUENCE [LARGE SCALE GENOMIC DNA]</scope>
    <source>
        <strain evidence="3 4">C5-26</strain>
    </source>
</reference>
<evidence type="ECO:0000256" key="1">
    <source>
        <dbReference type="SAM" id="MobiDB-lite"/>
    </source>
</evidence>
<keyword evidence="2" id="KW-0472">Membrane</keyword>
<proteinExistence type="predicted"/>
<evidence type="ECO:0000313" key="4">
    <source>
        <dbReference type="Proteomes" id="UP000320244"/>
    </source>
</evidence>
<name>A0A563DRF3_9MICO</name>
<reference evidence="3 4" key="2">
    <citation type="submission" date="2019-08" db="EMBL/GenBank/DDBJ databases">
        <title>Jejuicoccus antrihumi gen. nov., sp. nov., a new member of the family Dermacoccaceae isolated from a cave.</title>
        <authorList>
            <person name="Schumann P."/>
            <person name="Kim I.S."/>
        </authorList>
    </citation>
    <scope>NUCLEOTIDE SEQUENCE [LARGE SCALE GENOMIC DNA]</scope>
    <source>
        <strain evidence="3 4">C5-26</strain>
    </source>
</reference>
<dbReference type="Proteomes" id="UP000320244">
    <property type="component" value="Unassembled WGS sequence"/>
</dbReference>
<organism evidence="3 4">
    <name type="scientific">Leekyejoonella antrihumi</name>
    <dbReference type="NCBI Taxonomy" id="1660198"/>
    <lineage>
        <taxon>Bacteria</taxon>
        <taxon>Bacillati</taxon>
        <taxon>Actinomycetota</taxon>
        <taxon>Actinomycetes</taxon>
        <taxon>Micrococcales</taxon>
        <taxon>Dermacoccaceae</taxon>
        <taxon>Leekyejoonella</taxon>
    </lineage>
</organism>
<keyword evidence="2" id="KW-0812">Transmembrane</keyword>
<gene>
    <name evidence="3" type="ORF">FGL98_23110</name>
</gene>
<dbReference type="EMBL" id="VCQV01000055">
    <property type="protein sequence ID" value="TWP32858.1"/>
    <property type="molecule type" value="Genomic_DNA"/>
</dbReference>
<dbReference type="RefSeq" id="WP_146320945.1">
    <property type="nucleotide sequence ID" value="NZ_VCQV01000055.1"/>
</dbReference>
<dbReference type="OrthoDB" id="3700439at2"/>
<accession>A0A563DRF3</accession>
<comment type="caution">
    <text evidence="3">The sequence shown here is derived from an EMBL/GenBank/DDBJ whole genome shotgun (WGS) entry which is preliminary data.</text>
</comment>
<evidence type="ECO:0000313" key="3">
    <source>
        <dbReference type="EMBL" id="TWP32858.1"/>
    </source>
</evidence>
<feature type="region of interest" description="Disordered" evidence="1">
    <location>
        <begin position="278"/>
        <end position="302"/>
    </location>
</feature>